<evidence type="ECO:0000256" key="1">
    <source>
        <dbReference type="SAM" id="MobiDB-lite"/>
    </source>
</evidence>
<feature type="non-terminal residue" evidence="2">
    <location>
        <position position="221"/>
    </location>
</feature>
<evidence type="ECO:0000313" key="2">
    <source>
        <dbReference type="EMBL" id="MBM3224653.1"/>
    </source>
</evidence>
<protein>
    <submittedName>
        <fullName evidence="2">Uncharacterized protein</fullName>
    </submittedName>
</protein>
<dbReference type="AlphaFoldDB" id="A0A938B4E1"/>
<accession>A0A938B4E1</accession>
<organism evidence="2 3">
    <name type="scientific">Tectimicrobiota bacterium</name>
    <dbReference type="NCBI Taxonomy" id="2528274"/>
    <lineage>
        <taxon>Bacteria</taxon>
        <taxon>Pseudomonadati</taxon>
        <taxon>Nitrospinota/Tectimicrobiota group</taxon>
        <taxon>Candidatus Tectimicrobiota</taxon>
    </lineage>
</organism>
<dbReference type="PANTHER" id="PTHR37319:SF1">
    <property type="entry name" value="TRANSPOSASE TN5 DIMERISATION DOMAIN-CONTAINING PROTEIN"/>
    <property type="match status" value="1"/>
</dbReference>
<proteinExistence type="predicted"/>
<name>A0A938B4E1_UNCTE</name>
<dbReference type="EMBL" id="VGLS01000374">
    <property type="protein sequence ID" value="MBM3224653.1"/>
    <property type="molecule type" value="Genomic_DNA"/>
</dbReference>
<feature type="region of interest" description="Disordered" evidence="1">
    <location>
        <begin position="1"/>
        <end position="74"/>
    </location>
</feature>
<dbReference type="InterPro" id="IPR012337">
    <property type="entry name" value="RNaseH-like_sf"/>
</dbReference>
<comment type="caution">
    <text evidence="2">The sequence shown here is derived from an EMBL/GenBank/DDBJ whole genome shotgun (WGS) entry which is preliminary data.</text>
</comment>
<sequence length="221" mass="23195">MGRGGGSARDHPVRAQSAGGRTAAAGPRRRASPADAGPRHDHRAAVARQARPDSDGGEAGVDHDAPSGSRAVPPRMATAMDAGRGVGADPGAACEALHGLLWTREPATTLVEGQEVVRQDTCRWLIEESQLTLQSGCRIEAWRLESGDRLAKAVVMDTSVAARMVALRDRAQQEPDASATVLLREDACAVLVATLGTGRAVSRLTLGQAVWWIGRLGGHLH</sequence>
<dbReference type="SUPFAM" id="SSF53098">
    <property type="entry name" value="Ribonuclease H-like"/>
    <property type="match status" value="1"/>
</dbReference>
<gene>
    <name evidence="2" type="ORF">FJZ47_12730</name>
</gene>
<dbReference type="PANTHER" id="PTHR37319">
    <property type="entry name" value="TRANSPOSASE"/>
    <property type="match status" value="1"/>
</dbReference>
<dbReference type="Gene3D" id="1.10.740.10">
    <property type="entry name" value="Transferase Inhibitor Protein From Tn5, Chain"/>
    <property type="match status" value="1"/>
</dbReference>
<evidence type="ECO:0000313" key="3">
    <source>
        <dbReference type="Proteomes" id="UP000712673"/>
    </source>
</evidence>
<feature type="compositionally biased region" description="Basic and acidic residues" evidence="1">
    <location>
        <begin position="50"/>
        <end position="65"/>
    </location>
</feature>
<dbReference type="Gene3D" id="3.90.350.10">
    <property type="entry name" value="Transposase Inhibitor Protein From Tn5, Chain A, domain 1"/>
    <property type="match status" value="1"/>
</dbReference>
<reference evidence="2" key="1">
    <citation type="submission" date="2019-03" db="EMBL/GenBank/DDBJ databases">
        <title>Lake Tanganyika Metagenome-Assembled Genomes (MAGs).</title>
        <authorList>
            <person name="Tran P."/>
        </authorList>
    </citation>
    <scope>NUCLEOTIDE SEQUENCE</scope>
    <source>
        <strain evidence="2">K_DeepCast_65m_m2_066</strain>
    </source>
</reference>
<dbReference type="Proteomes" id="UP000712673">
    <property type="component" value="Unassembled WGS sequence"/>
</dbReference>
<dbReference type="InterPro" id="IPR047768">
    <property type="entry name" value="Tn5p-like"/>
</dbReference>
<dbReference type="InterPro" id="IPR014737">
    <property type="entry name" value="Transposase_Tn5-like_C"/>
</dbReference>